<keyword evidence="2 7" id="KW-0813">Transport</keyword>
<accession>A0A1G7S3B6</accession>
<feature type="domain" description="ABC transmembrane type-1" evidence="8">
    <location>
        <begin position="114"/>
        <end position="331"/>
    </location>
</feature>
<reference evidence="9 10" key="1">
    <citation type="submission" date="2016-10" db="EMBL/GenBank/DDBJ databases">
        <authorList>
            <person name="de Groot N.N."/>
        </authorList>
    </citation>
    <scope>NUCLEOTIDE SEQUENCE [LARGE SCALE GENOMIC DNA]</scope>
    <source>
        <strain evidence="9 10">CGMCC 1.10267</strain>
    </source>
</reference>
<dbReference type="STRING" id="440168.SAMN04487974_101278"/>
<keyword evidence="10" id="KW-1185">Reference proteome</keyword>
<dbReference type="PROSITE" id="PS50928">
    <property type="entry name" value="ABC_TM1"/>
    <property type="match status" value="1"/>
</dbReference>
<feature type="transmembrane region" description="Helical" evidence="7">
    <location>
        <begin position="152"/>
        <end position="175"/>
    </location>
</feature>
<evidence type="ECO:0000259" key="8">
    <source>
        <dbReference type="PROSITE" id="PS50928"/>
    </source>
</evidence>
<dbReference type="AlphaFoldDB" id="A0A1G7S3B6"/>
<dbReference type="GO" id="GO:0055085">
    <property type="term" value="P:transmembrane transport"/>
    <property type="evidence" value="ECO:0007669"/>
    <property type="project" value="InterPro"/>
</dbReference>
<dbReference type="SUPFAM" id="SSF161098">
    <property type="entry name" value="MetI-like"/>
    <property type="match status" value="1"/>
</dbReference>
<feature type="transmembrane region" description="Helical" evidence="7">
    <location>
        <begin position="60"/>
        <end position="84"/>
    </location>
</feature>
<dbReference type="InterPro" id="IPR035906">
    <property type="entry name" value="MetI-like_sf"/>
</dbReference>
<comment type="similarity">
    <text evidence="7">Belongs to the binding-protein-dependent transport system permease family.</text>
</comment>
<keyword evidence="5 7" id="KW-1133">Transmembrane helix</keyword>
<sequence>MMQWLLSKLPTRANNLTRTGAGRFGPAPLLNSSAQTLMSHRPSPVTHAGAVVRRPSPWPWLAPVALMIGLFYLYPVLDALRLAFTDAALTSSDENFSTRALFAVLSSPALPTILGNTVIFVGASVIGQTLFGLAIALLVVRGERNNLPGMLFLRTIVLAAWVIPGIANGIIWSMLFSESPFGAINSVLRILNIPTVAWLSTPANAMMSVVIANVWQGTAFSMIVLYAALRAIDPTLYEAAAIDGARAWDRFRFITLPQLRAALLVNAILITIQTLNTFDSIISLTGGGPGRATEVLSLFTYNTVFYNFDLAGGSVLSLVLLLSALALAALYARFLPREEKR</sequence>
<dbReference type="EMBL" id="FNCS01000001">
    <property type="protein sequence ID" value="SDG17488.1"/>
    <property type="molecule type" value="Genomic_DNA"/>
</dbReference>
<evidence type="ECO:0000256" key="2">
    <source>
        <dbReference type="ARBA" id="ARBA00022448"/>
    </source>
</evidence>
<evidence type="ECO:0000256" key="6">
    <source>
        <dbReference type="ARBA" id="ARBA00023136"/>
    </source>
</evidence>
<protein>
    <submittedName>
        <fullName evidence="9">Carbohydrate ABC transporter membrane protein 1, CUT1 family</fullName>
    </submittedName>
</protein>
<evidence type="ECO:0000256" key="1">
    <source>
        <dbReference type="ARBA" id="ARBA00004651"/>
    </source>
</evidence>
<evidence type="ECO:0000313" key="9">
    <source>
        <dbReference type="EMBL" id="SDG17488.1"/>
    </source>
</evidence>
<proteinExistence type="inferred from homology"/>
<dbReference type="Proteomes" id="UP000199495">
    <property type="component" value="Unassembled WGS sequence"/>
</dbReference>
<evidence type="ECO:0000313" key="10">
    <source>
        <dbReference type="Proteomes" id="UP000199495"/>
    </source>
</evidence>
<dbReference type="Gene3D" id="1.10.3720.10">
    <property type="entry name" value="MetI-like"/>
    <property type="match status" value="1"/>
</dbReference>
<dbReference type="CDD" id="cd06261">
    <property type="entry name" value="TM_PBP2"/>
    <property type="match status" value="1"/>
</dbReference>
<gene>
    <name evidence="9" type="ORF">SAMN04487974_101278</name>
</gene>
<dbReference type="GO" id="GO:0005886">
    <property type="term" value="C:plasma membrane"/>
    <property type="evidence" value="ECO:0007669"/>
    <property type="project" value="UniProtKB-SubCell"/>
</dbReference>
<evidence type="ECO:0000256" key="3">
    <source>
        <dbReference type="ARBA" id="ARBA00022475"/>
    </source>
</evidence>
<evidence type="ECO:0000256" key="7">
    <source>
        <dbReference type="RuleBase" id="RU363032"/>
    </source>
</evidence>
<feature type="transmembrane region" description="Helical" evidence="7">
    <location>
        <begin position="310"/>
        <end position="332"/>
    </location>
</feature>
<dbReference type="Pfam" id="PF00528">
    <property type="entry name" value="BPD_transp_1"/>
    <property type="match status" value="1"/>
</dbReference>
<comment type="subcellular location">
    <subcellularLocation>
        <location evidence="1 7">Cell membrane</location>
        <topology evidence="1 7">Multi-pass membrane protein</topology>
    </subcellularLocation>
</comment>
<feature type="transmembrane region" description="Helical" evidence="7">
    <location>
        <begin position="206"/>
        <end position="229"/>
    </location>
</feature>
<keyword evidence="6 7" id="KW-0472">Membrane</keyword>
<keyword evidence="4 7" id="KW-0812">Transmembrane</keyword>
<dbReference type="PANTHER" id="PTHR43005:SF1">
    <property type="entry name" value="SPERMIDINE_PUTRESCINE TRANSPORT SYSTEM PERMEASE PROTEIN"/>
    <property type="match status" value="1"/>
</dbReference>
<name>A0A1G7S3B6_9HYPH</name>
<organism evidence="9 10">
    <name type="scientific">Pelagibacterium luteolum</name>
    <dbReference type="NCBI Taxonomy" id="440168"/>
    <lineage>
        <taxon>Bacteria</taxon>
        <taxon>Pseudomonadati</taxon>
        <taxon>Pseudomonadota</taxon>
        <taxon>Alphaproteobacteria</taxon>
        <taxon>Hyphomicrobiales</taxon>
        <taxon>Devosiaceae</taxon>
        <taxon>Pelagibacterium</taxon>
    </lineage>
</organism>
<keyword evidence="3" id="KW-1003">Cell membrane</keyword>
<feature type="transmembrane region" description="Helical" evidence="7">
    <location>
        <begin position="120"/>
        <end position="140"/>
    </location>
</feature>
<dbReference type="InterPro" id="IPR000515">
    <property type="entry name" value="MetI-like"/>
</dbReference>
<evidence type="ECO:0000256" key="4">
    <source>
        <dbReference type="ARBA" id="ARBA00022692"/>
    </source>
</evidence>
<dbReference type="PANTHER" id="PTHR43005">
    <property type="entry name" value="BLR7065 PROTEIN"/>
    <property type="match status" value="1"/>
</dbReference>
<evidence type="ECO:0000256" key="5">
    <source>
        <dbReference type="ARBA" id="ARBA00022989"/>
    </source>
</evidence>